<accession>A0AAE3GU40</accession>
<evidence type="ECO:0000313" key="4">
    <source>
        <dbReference type="Proteomes" id="UP001204953"/>
    </source>
</evidence>
<dbReference type="Proteomes" id="UP001204953">
    <property type="component" value="Unassembled WGS sequence"/>
</dbReference>
<name>A0AAE3GU40_9CYAN</name>
<gene>
    <name evidence="3" type="ORF">NJ959_18235</name>
</gene>
<feature type="domain" description="CHAT" evidence="1">
    <location>
        <begin position="87"/>
        <end position="390"/>
    </location>
</feature>
<dbReference type="Pfam" id="PF19972">
    <property type="entry name" value="TCAD3"/>
    <property type="match status" value="1"/>
</dbReference>
<sequence>MPIEGNKDCFKVSVEGASGEVHYQPDLPFVDGETTDIQDRSFTVVKVLESTKFNGDNFPEAEEDWMVREGLLLSDKSAFPPQYLANIGRRLYQILGQKIQQVIEMGVRDAKRDRTFLHIRLRFPSDAPKYIRLTDYRWELLHNDYDFLAHQGVTFSRYIAYQSPPPNLPSVARLNILLISSGIGDKNIGLPSLPPLERKAIASGLQKAEAEGKVKLDFLDPPTLDGLRQITGKLPHVIHFDGHGFFGKRCNEMGCRKAYKQKETQCGCGATLGEAQGYLVFQKSARKADFVSAREIGELLGNLQRREEGNSGEGIALVVLSSCRSGMSRLSESVFNGVAQNLIGKGIPAVVAMTYSVSVSAASAFSEYFYRSLGEKDSLAVALRRGQSAMGIEWNQWYRPILYLRWADNQGGQLFNLDESDVLPTQPAISVTLPQSPPLPDNPHNEFYKKRIAAKEAELAKV</sequence>
<dbReference type="Pfam" id="PF12770">
    <property type="entry name" value="CHAT"/>
    <property type="match status" value="1"/>
</dbReference>
<keyword evidence="4" id="KW-1185">Reference proteome</keyword>
<dbReference type="InterPro" id="IPR045542">
    <property type="entry name" value="TCAD3"/>
</dbReference>
<evidence type="ECO:0000313" key="3">
    <source>
        <dbReference type="EMBL" id="MCP2730374.1"/>
    </source>
</evidence>
<evidence type="ECO:0000259" key="1">
    <source>
        <dbReference type="Pfam" id="PF12770"/>
    </source>
</evidence>
<proteinExistence type="predicted"/>
<feature type="domain" description="Ternary complex associated" evidence="2">
    <location>
        <begin position="2"/>
        <end position="37"/>
    </location>
</feature>
<evidence type="ECO:0000259" key="2">
    <source>
        <dbReference type="Pfam" id="PF19972"/>
    </source>
</evidence>
<dbReference type="InterPro" id="IPR024983">
    <property type="entry name" value="CHAT_dom"/>
</dbReference>
<reference evidence="3" key="1">
    <citation type="submission" date="2022-06" db="EMBL/GenBank/DDBJ databases">
        <title>New cyanobacteria of genus Symplocastrum in benthos of Lake Baikal.</title>
        <authorList>
            <person name="Sorokovikova E."/>
            <person name="Tikhonova I."/>
            <person name="Krasnopeev A."/>
            <person name="Evseev P."/>
            <person name="Gladkikh A."/>
            <person name="Belykh O."/>
        </authorList>
    </citation>
    <scope>NUCLEOTIDE SEQUENCE</scope>
    <source>
        <strain evidence="3">BBK-W-15</strain>
    </source>
</reference>
<dbReference type="EMBL" id="JAMZMM010000193">
    <property type="protein sequence ID" value="MCP2730374.1"/>
    <property type="molecule type" value="Genomic_DNA"/>
</dbReference>
<protein>
    <submittedName>
        <fullName evidence="3">CHAT domain-containing protein</fullName>
    </submittedName>
</protein>
<dbReference type="AlphaFoldDB" id="A0AAE3GU40"/>
<organism evidence="3 4">
    <name type="scientific">Limnofasciculus baicalensis BBK-W-15</name>
    <dbReference type="NCBI Taxonomy" id="2699891"/>
    <lineage>
        <taxon>Bacteria</taxon>
        <taxon>Bacillati</taxon>
        <taxon>Cyanobacteriota</taxon>
        <taxon>Cyanophyceae</taxon>
        <taxon>Coleofasciculales</taxon>
        <taxon>Coleofasciculaceae</taxon>
        <taxon>Limnofasciculus</taxon>
        <taxon>Limnofasciculus baicalensis</taxon>
    </lineage>
</organism>
<dbReference type="RefSeq" id="WP_254013133.1">
    <property type="nucleotide sequence ID" value="NZ_JAMZMM010000193.1"/>
</dbReference>
<comment type="caution">
    <text evidence="3">The sequence shown here is derived from an EMBL/GenBank/DDBJ whole genome shotgun (WGS) entry which is preliminary data.</text>
</comment>